<organism evidence="3 4">
    <name type="scientific">Phycomyces blakesleeanus (strain ATCC 8743b / DSM 1359 / FGSC 10004 / NBRC 33097 / NRRL 1555)</name>
    <dbReference type="NCBI Taxonomy" id="763407"/>
    <lineage>
        <taxon>Eukaryota</taxon>
        <taxon>Fungi</taxon>
        <taxon>Fungi incertae sedis</taxon>
        <taxon>Mucoromycota</taxon>
        <taxon>Mucoromycotina</taxon>
        <taxon>Mucoromycetes</taxon>
        <taxon>Mucorales</taxon>
        <taxon>Phycomycetaceae</taxon>
        <taxon>Phycomyces</taxon>
    </lineage>
</organism>
<dbReference type="AlphaFoldDB" id="A0A163EBZ3"/>
<dbReference type="PANTHER" id="PTHR46467:SF1">
    <property type="entry name" value="TETHER CONTAINING UBX DOMAIN FOR GLUT4"/>
    <property type="match status" value="1"/>
</dbReference>
<dbReference type="GeneID" id="29001634"/>
<keyword evidence="4" id="KW-1185">Reference proteome</keyword>
<accession>A0A163EBZ3</accession>
<dbReference type="SUPFAM" id="SSF54236">
    <property type="entry name" value="Ubiquitin-like"/>
    <property type="match status" value="1"/>
</dbReference>
<dbReference type="InParanoid" id="A0A163EBZ3"/>
<proteinExistence type="predicted"/>
<dbReference type="GO" id="GO:0005737">
    <property type="term" value="C:cytoplasm"/>
    <property type="evidence" value="ECO:0007669"/>
    <property type="project" value="TreeGrafter"/>
</dbReference>
<feature type="domain" description="UBX" evidence="2">
    <location>
        <begin position="96"/>
        <end position="171"/>
    </location>
</feature>
<dbReference type="InterPro" id="IPR001012">
    <property type="entry name" value="UBX_dom"/>
</dbReference>
<feature type="compositionally biased region" description="Low complexity" evidence="1">
    <location>
        <begin position="18"/>
        <end position="30"/>
    </location>
</feature>
<dbReference type="PROSITE" id="PS50033">
    <property type="entry name" value="UBX"/>
    <property type="match status" value="1"/>
</dbReference>
<reference evidence="4" key="1">
    <citation type="submission" date="2015-06" db="EMBL/GenBank/DDBJ databases">
        <title>Expansion of signal transduction pathways in fungi by whole-genome duplication.</title>
        <authorList>
            <consortium name="DOE Joint Genome Institute"/>
            <person name="Corrochano L.M."/>
            <person name="Kuo A."/>
            <person name="Marcet-Houben M."/>
            <person name="Polaino S."/>
            <person name="Salamov A."/>
            <person name="Villalobos J.M."/>
            <person name="Alvarez M.I."/>
            <person name="Avalos J."/>
            <person name="Benito E.P."/>
            <person name="Benoit I."/>
            <person name="Burger G."/>
            <person name="Camino L.P."/>
            <person name="Canovas D."/>
            <person name="Cerda-Olmedo E."/>
            <person name="Cheng J.-F."/>
            <person name="Dominguez A."/>
            <person name="Elias M."/>
            <person name="Eslava A.P."/>
            <person name="Glaser F."/>
            <person name="Grimwood J."/>
            <person name="Gutierrez G."/>
            <person name="Heitman J."/>
            <person name="Henrissat B."/>
            <person name="Iturriaga E.A."/>
            <person name="Lang B.F."/>
            <person name="Lavin J.L."/>
            <person name="Lee S."/>
            <person name="Li W."/>
            <person name="Lindquist E."/>
            <person name="Lopez-Garcia S."/>
            <person name="Luque E.M."/>
            <person name="Marcos A.T."/>
            <person name="Martin J."/>
            <person name="McCluskey K."/>
            <person name="Medina H.R."/>
            <person name="Miralles-Duran A."/>
            <person name="Miyazaki A."/>
            <person name="Munoz-Torres E."/>
            <person name="Oguiza J.A."/>
            <person name="Ohm R."/>
            <person name="Olmedo M."/>
            <person name="Orejas M."/>
            <person name="Ortiz-Castellanos L."/>
            <person name="Pisabarro A.G."/>
            <person name="Rodriguez-Romero J."/>
            <person name="Ruiz-Herrera J."/>
            <person name="Ruiz-Vazquez R."/>
            <person name="Sanz C."/>
            <person name="Schackwitz W."/>
            <person name="Schmutz J."/>
            <person name="Shahriari M."/>
            <person name="Shelest E."/>
            <person name="Silva-Franco F."/>
            <person name="Soanes D."/>
            <person name="Syed K."/>
            <person name="Tagua V.G."/>
            <person name="Talbot N.J."/>
            <person name="Thon M."/>
            <person name="De vries R.P."/>
            <person name="Wiebenga A."/>
            <person name="Yadav J.S."/>
            <person name="Braun E.L."/>
            <person name="Baker S."/>
            <person name="Garre V."/>
            <person name="Horwitz B."/>
            <person name="Torres-Martinez S."/>
            <person name="Idnurm A."/>
            <person name="Herrera-Estrella A."/>
            <person name="Gabaldon T."/>
            <person name="Grigoriev I.V."/>
        </authorList>
    </citation>
    <scope>NUCLEOTIDE SEQUENCE [LARGE SCALE GENOMIC DNA]</scope>
    <source>
        <strain evidence="4">NRRL 1555(-)</strain>
    </source>
</reference>
<feature type="region of interest" description="Disordered" evidence="1">
    <location>
        <begin position="1"/>
        <end position="51"/>
    </location>
</feature>
<dbReference type="GO" id="GO:0006886">
    <property type="term" value="P:intracellular protein transport"/>
    <property type="evidence" value="ECO:0007669"/>
    <property type="project" value="TreeGrafter"/>
</dbReference>
<dbReference type="EMBL" id="KV440974">
    <property type="protein sequence ID" value="OAD77860.1"/>
    <property type="molecule type" value="Genomic_DNA"/>
</dbReference>
<protein>
    <recommendedName>
        <fullName evidence="2">UBX domain-containing protein</fullName>
    </recommendedName>
</protein>
<dbReference type="Proteomes" id="UP000077315">
    <property type="component" value="Unassembled WGS sequence"/>
</dbReference>
<dbReference type="SMART" id="SM00166">
    <property type="entry name" value="UBX"/>
    <property type="match status" value="1"/>
</dbReference>
<name>A0A163EBZ3_PHYB8</name>
<evidence type="ECO:0000313" key="3">
    <source>
        <dbReference type="EMBL" id="OAD77860.1"/>
    </source>
</evidence>
<dbReference type="STRING" id="763407.A0A163EBZ3"/>
<feature type="compositionally biased region" description="Low complexity" evidence="1">
    <location>
        <begin position="196"/>
        <end position="231"/>
    </location>
</feature>
<dbReference type="VEuPathDB" id="FungiDB:PHYBLDRAFT_60988"/>
<evidence type="ECO:0000259" key="2">
    <source>
        <dbReference type="PROSITE" id="PS50033"/>
    </source>
</evidence>
<dbReference type="Pfam" id="PF00789">
    <property type="entry name" value="UBX"/>
    <property type="match status" value="1"/>
</dbReference>
<gene>
    <name evidence="3" type="ORF">PHYBLDRAFT_60988</name>
</gene>
<feature type="region of interest" description="Disordered" evidence="1">
    <location>
        <begin position="196"/>
        <end position="240"/>
    </location>
</feature>
<sequence>MESPTINEHVPQVQADQPVEPVTIPTVPETPNREIKVFNPPANAPPPAEVPESFYKLDANEVGRLYKSQVDNRQKMENAPLRTQKMRTTEEQERMKKYPRTTIRVRLPDGTILQAVFQSKEKVSALYTFIRSTLETPDRQFLLCLPPRTKLVDPDLTLYKANLAPASNVMFVWIEKATGSDTQVLKKEYLDMKQPLASSSASSSSPLASQDPAQQQQPKPTPPVKTSKVPKWLQKGLYKK</sequence>
<dbReference type="InterPro" id="IPR029071">
    <property type="entry name" value="Ubiquitin-like_domsf"/>
</dbReference>
<evidence type="ECO:0000256" key="1">
    <source>
        <dbReference type="SAM" id="MobiDB-lite"/>
    </source>
</evidence>
<dbReference type="GO" id="GO:0005634">
    <property type="term" value="C:nucleus"/>
    <property type="evidence" value="ECO:0007669"/>
    <property type="project" value="TreeGrafter"/>
</dbReference>
<dbReference type="RefSeq" id="XP_018295900.1">
    <property type="nucleotide sequence ID" value="XM_018440728.1"/>
</dbReference>
<dbReference type="OrthoDB" id="440781at2759"/>
<dbReference type="GO" id="GO:0012506">
    <property type="term" value="C:vesicle membrane"/>
    <property type="evidence" value="ECO:0007669"/>
    <property type="project" value="TreeGrafter"/>
</dbReference>
<evidence type="ECO:0000313" key="4">
    <source>
        <dbReference type="Proteomes" id="UP000077315"/>
    </source>
</evidence>
<dbReference type="PANTHER" id="PTHR46467">
    <property type="entry name" value="TETHER CONTAINING UBX DOMAIN FOR GLUT4"/>
    <property type="match status" value="1"/>
</dbReference>
<dbReference type="CDD" id="cd16118">
    <property type="entry name" value="UBX2_UBXN9"/>
    <property type="match status" value="1"/>
</dbReference>
<dbReference type="Gene3D" id="3.10.20.90">
    <property type="entry name" value="Phosphatidylinositol 3-kinase Catalytic Subunit, Chain A, domain 1"/>
    <property type="match status" value="1"/>
</dbReference>